<comment type="caution">
    <text evidence="1">The sequence shown here is derived from an EMBL/GenBank/DDBJ whole genome shotgun (WGS) entry which is preliminary data.</text>
</comment>
<accession>A0A938YX45</accession>
<proteinExistence type="predicted"/>
<dbReference type="Pfam" id="PF19927">
    <property type="entry name" value="DUF6390"/>
    <property type="match status" value="1"/>
</dbReference>
<dbReference type="InterPro" id="IPR045660">
    <property type="entry name" value="DUF6390"/>
</dbReference>
<dbReference type="AlphaFoldDB" id="A0A938YX45"/>
<gene>
    <name evidence="1" type="ORF">JW744_00565</name>
</gene>
<reference evidence="1" key="1">
    <citation type="submission" date="2021-01" db="EMBL/GenBank/DDBJ databases">
        <title>Active Sulfur Cycling in an Early Earth Analoge.</title>
        <authorList>
            <person name="Hahn C.R."/>
            <person name="Youssef N.H."/>
            <person name="Elshahed M."/>
        </authorList>
    </citation>
    <scope>NUCLEOTIDE SEQUENCE</scope>
    <source>
        <strain evidence="1">Zod_Metabat.1151</strain>
    </source>
</reference>
<protein>
    <submittedName>
        <fullName evidence="1">Uncharacterized protein</fullName>
    </submittedName>
</protein>
<sequence>MQQTELDALRKACLYSLPPNQLGYCGPKQSWQSFQEFLSTPSDALVPKTKGLLSEFYAMFPYLELIAEANSLEPFSQEVIEAYWVGNSLLENIPHSKTQETILSFAKHGMPKSIAERKASGLPQGLLPHHSMHVLYVNFINPDVKPLVQNLSSCLIQWAEVKSLSKKGVEVKGIELISESGELKLREKIKTVQNQFSLGLKPKDLITVHWNSAIESISKDSLKNLKKFTDRTLAGI</sequence>
<dbReference type="EMBL" id="JAFGDB010000007">
    <property type="protein sequence ID" value="MBN2066943.1"/>
    <property type="molecule type" value="Genomic_DNA"/>
</dbReference>
<dbReference type="Proteomes" id="UP000809243">
    <property type="component" value="Unassembled WGS sequence"/>
</dbReference>
<evidence type="ECO:0000313" key="1">
    <source>
        <dbReference type="EMBL" id="MBN2066943.1"/>
    </source>
</evidence>
<name>A0A938YX45_9ARCH</name>
<evidence type="ECO:0000313" key="2">
    <source>
        <dbReference type="Proteomes" id="UP000809243"/>
    </source>
</evidence>
<organism evidence="1 2">
    <name type="scientific">Candidatus Iainarchaeum sp</name>
    <dbReference type="NCBI Taxonomy" id="3101447"/>
    <lineage>
        <taxon>Archaea</taxon>
        <taxon>Candidatus Iainarchaeota</taxon>
        <taxon>Candidatus Iainarchaeia</taxon>
        <taxon>Candidatus Iainarchaeales</taxon>
        <taxon>Candidatus Iainarchaeaceae</taxon>
        <taxon>Candidatus Iainarchaeum</taxon>
    </lineage>
</organism>